<reference evidence="1 2" key="1">
    <citation type="submission" date="2023-11" db="EMBL/GenBank/DDBJ databases">
        <title>Halocaridina rubra genome assembly.</title>
        <authorList>
            <person name="Smith C."/>
        </authorList>
    </citation>
    <scope>NUCLEOTIDE SEQUENCE [LARGE SCALE GENOMIC DNA]</scope>
    <source>
        <strain evidence="1">EP-1</strain>
        <tissue evidence="1">Whole</tissue>
    </source>
</reference>
<keyword evidence="2" id="KW-1185">Reference proteome</keyword>
<gene>
    <name evidence="1" type="ORF">SK128_020069</name>
</gene>
<protein>
    <submittedName>
        <fullName evidence="1">Uncharacterized protein</fullName>
    </submittedName>
</protein>
<dbReference type="EMBL" id="JAXCGZ010020184">
    <property type="protein sequence ID" value="KAK7065663.1"/>
    <property type="molecule type" value="Genomic_DNA"/>
</dbReference>
<evidence type="ECO:0000313" key="1">
    <source>
        <dbReference type="EMBL" id="KAK7065663.1"/>
    </source>
</evidence>
<accession>A0AAN8ZVU9</accession>
<evidence type="ECO:0000313" key="2">
    <source>
        <dbReference type="Proteomes" id="UP001381693"/>
    </source>
</evidence>
<name>A0AAN8ZVU9_HALRR</name>
<feature type="non-terminal residue" evidence="1">
    <location>
        <position position="1"/>
    </location>
</feature>
<dbReference type="AlphaFoldDB" id="A0AAN8ZVU9"/>
<comment type="caution">
    <text evidence="1">The sequence shown here is derived from an EMBL/GenBank/DDBJ whole genome shotgun (WGS) entry which is preliminary data.</text>
</comment>
<organism evidence="1 2">
    <name type="scientific">Halocaridina rubra</name>
    <name type="common">Hawaiian red shrimp</name>
    <dbReference type="NCBI Taxonomy" id="373956"/>
    <lineage>
        <taxon>Eukaryota</taxon>
        <taxon>Metazoa</taxon>
        <taxon>Ecdysozoa</taxon>
        <taxon>Arthropoda</taxon>
        <taxon>Crustacea</taxon>
        <taxon>Multicrustacea</taxon>
        <taxon>Malacostraca</taxon>
        <taxon>Eumalacostraca</taxon>
        <taxon>Eucarida</taxon>
        <taxon>Decapoda</taxon>
        <taxon>Pleocyemata</taxon>
        <taxon>Caridea</taxon>
        <taxon>Atyoidea</taxon>
        <taxon>Atyidae</taxon>
        <taxon>Halocaridina</taxon>
    </lineage>
</organism>
<dbReference type="Proteomes" id="UP001381693">
    <property type="component" value="Unassembled WGS sequence"/>
</dbReference>
<sequence length="62" mass="6864">SQRIKTVADCKLCWSIRCAVSNGIIPRVRQERSRGQGVMRKTCSTSCESLYGLQYGLIGSPD</sequence>
<proteinExistence type="predicted"/>